<evidence type="ECO:0000259" key="3">
    <source>
        <dbReference type="Pfam" id="PF04073"/>
    </source>
</evidence>
<dbReference type="EMBL" id="JANBUO010002989">
    <property type="protein sequence ID" value="KAJ2793195.1"/>
    <property type="molecule type" value="Genomic_DNA"/>
</dbReference>
<feature type="region of interest" description="Disordered" evidence="2">
    <location>
        <begin position="184"/>
        <end position="206"/>
    </location>
</feature>
<dbReference type="OrthoDB" id="1350766at2759"/>
<comment type="caution">
    <text evidence="4">The sequence shown here is derived from an EMBL/GenBank/DDBJ whole genome shotgun (WGS) entry which is preliminary data.</text>
</comment>
<evidence type="ECO:0000256" key="1">
    <source>
        <dbReference type="ARBA" id="ARBA00010201"/>
    </source>
</evidence>
<dbReference type="AlphaFoldDB" id="A0A9W8LR01"/>
<dbReference type="InterPro" id="IPR036754">
    <property type="entry name" value="YbaK/aa-tRNA-synt-asso_dom_sf"/>
</dbReference>
<proteinExistence type="inferred from homology"/>
<dbReference type="SUPFAM" id="SSF55826">
    <property type="entry name" value="YbaK/ProRS associated domain"/>
    <property type="match status" value="1"/>
</dbReference>
<accession>A0A9W8LR01</accession>
<protein>
    <recommendedName>
        <fullName evidence="3">YbaK/aminoacyl-tRNA synthetase-associated domain-containing protein</fullName>
    </recommendedName>
</protein>
<feature type="domain" description="YbaK/aminoacyl-tRNA synthetase-associated" evidence="3">
    <location>
        <begin position="34"/>
        <end position="158"/>
    </location>
</feature>
<comment type="similarity">
    <text evidence="1">Belongs to the PRORSD1 family.</text>
</comment>
<organism evidence="4 5">
    <name type="scientific">Coemansia guatemalensis</name>
    <dbReference type="NCBI Taxonomy" id="2761395"/>
    <lineage>
        <taxon>Eukaryota</taxon>
        <taxon>Fungi</taxon>
        <taxon>Fungi incertae sedis</taxon>
        <taxon>Zoopagomycota</taxon>
        <taxon>Kickxellomycotina</taxon>
        <taxon>Kickxellomycetes</taxon>
        <taxon>Kickxellales</taxon>
        <taxon>Kickxellaceae</taxon>
        <taxon>Coemansia</taxon>
    </lineage>
</organism>
<evidence type="ECO:0000256" key="2">
    <source>
        <dbReference type="SAM" id="MobiDB-lite"/>
    </source>
</evidence>
<dbReference type="GO" id="GO:0002161">
    <property type="term" value="F:aminoacyl-tRNA deacylase activity"/>
    <property type="evidence" value="ECO:0007669"/>
    <property type="project" value="InterPro"/>
</dbReference>
<dbReference type="Pfam" id="PF04073">
    <property type="entry name" value="tRNA_edit"/>
    <property type="match status" value="1"/>
</dbReference>
<sequence>MVDFDALISKLSALGFNNVPVEHAAVENVEQWKEALGNVNGLPGDYVLTKTLIYKPKQPKSDPFAPVVVVAKDDTVFNSKALGTALKFKDMRFASEDVLKDTFQTIKGSVSPFVLGKVPSETIGNVRVVIDKALVNENSIAFHPLDSLRTVFISGPTLLAYIASIEGLQHVTELDLASLEGAAPAPAPGGSTKAVKKPAAAPAAPA</sequence>
<name>A0A9W8LR01_9FUNG</name>
<reference evidence="4" key="1">
    <citation type="submission" date="2022-07" db="EMBL/GenBank/DDBJ databases">
        <title>Phylogenomic reconstructions and comparative analyses of Kickxellomycotina fungi.</title>
        <authorList>
            <person name="Reynolds N.K."/>
            <person name="Stajich J.E."/>
            <person name="Barry K."/>
            <person name="Grigoriev I.V."/>
            <person name="Crous P."/>
            <person name="Smith M.E."/>
        </authorList>
    </citation>
    <scope>NUCLEOTIDE SEQUENCE</scope>
    <source>
        <strain evidence="4">NRRL 1565</strain>
    </source>
</reference>
<dbReference type="Gene3D" id="3.90.960.10">
    <property type="entry name" value="YbaK/aminoacyl-tRNA synthetase-associated domain"/>
    <property type="match status" value="1"/>
</dbReference>
<keyword evidence="5" id="KW-1185">Reference proteome</keyword>
<dbReference type="PANTHER" id="PTHR31423:SF3">
    <property type="entry name" value="PROLYL-TRNA SYNTHETASE ASSOCIATED DOMAIN-CONTAINING PROTEIN 1-RELATED"/>
    <property type="match status" value="1"/>
</dbReference>
<gene>
    <name evidence="4" type="ORF">H4R20_006612</name>
</gene>
<evidence type="ECO:0000313" key="4">
    <source>
        <dbReference type="EMBL" id="KAJ2793195.1"/>
    </source>
</evidence>
<feature type="compositionally biased region" description="Low complexity" evidence="2">
    <location>
        <begin position="197"/>
        <end position="206"/>
    </location>
</feature>
<dbReference type="Proteomes" id="UP001140094">
    <property type="component" value="Unassembled WGS sequence"/>
</dbReference>
<dbReference type="PANTHER" id="PTHR31423">
    <property type="entry name" value="YBAK DOMAIN-CONTAINING PROTEIN"/>
    <property type="match status" value="1"/>
</dbReference>
<dbReference type="InterPro" id="IPR007214">
    <property type="entry name" value="YbaK/aa-tRNA-synth-assoc-dom"/>
</dbReference>
<dbReference type="InterPro" id="IPR040285">
    <property type="entry name" value="ProX/PRXD1"/>
</dbReference>
<evidence type="ECO:0000313" key="5">
    <source>
        <dbReference type="Proteomes" id="UP001140094"/>
    </source>
</evidence>
<feature type="non-terminal residue" evidence="4">
    <location>
        <position position="1"/>
    </location>
</feature>